<dbReference type="Gene3D" id="3.90.226.10">
    <property type="entry name" value="2-enoyl-CoA Hydratase, Chain A, domain 1"/>
    <property type="match status" value="1"/>
</dbReference>
<evidence type="ECO:0000313" key="2">
    <source>
        <dbReference type="EMBL" id="OSC36019.1"/>
    </source>
</evidence>
<keyword evidence="1" id="KW-0443">Lipid metabolism</keyword>
<dbReference type="CDD" id="cd06558">
    <property type="entry name" value="crotonase-like"/>
    <property type="match status" value="1"/>
</dbReference>
<accession>A0A7I7SBP1</accession>
<protein>
    <submittedName>
        <fullName evidence="2">Enoyl-CoA hydratase</fullName>
    </submittedName>
</protein>
<dbReference type="Proteomes" id="UP000193577">
    <property type="component" value="Unassembled WGS sequence"/>
</dbReference>
<dbReference type="GO" id="GO:0006635">
    <property type="term" value="P:fatty acid beta-oxidation"/>
    <property type="evidence" value="ECO:0007669"/>
    <property type="project" value="TreeGrafter"/>
</dbReference>
<name>A0A7I7SBP1_9MYCO</name>
<dbReference type="InterPro" id="IPR029045">
    <property type="entry name" value="ClpP/crotonase-like_dom_sf"/>
</dbReference>
<organism evidence="2 3">
    <name type="scientific">Mycolicibacillus koreensis</name>
    <dbReference type="NCBI Taxonomy" id="1069220"/>
    <lineage>
        <taxon>Bacteria</taxon>
        <taxon>Bacillati</taxon>
        <taxon>Actinomycetota</taxon>
        <taxon>Actinomycetes</taxon>
        <taxon>Mycobacteriales</taxon>
        <taxon>Mycobacteriaceae</taxon>
        <taxon>Mycolicibacillus</taxon>
    </lineage>
</organism>
<dbReference type="RefSeq" id="WP_069392277.1">
    <property type="nucleotide sequence ID" value="NZ_AP022594.1"/>
</dbReference>
<dbReference type="SUPFAM" id="SSF52096">
    <property type="entry name" value="ClpP/crotonase"/>
    <property type="match status" value="1"/>
</dbReference>
<dbReference type="EMBL" id="NCXO01000001">
    <property type="protein sequence ID" value="OSC36019.1"/>
    <property type="molecule type" value="Genomic_DNA"/>
</dbReference>
<gene>
    <name evidence="2" type="ORF">B8W67_00535</name>
</gene>
<dbReference type="AlphaFoldDB" id="A0A7I7SBP1"/>
<evidence type="ECO:0000256" key="1">
    <source>
        <dbReference type="ARBA" id="ARBA00023098"/>
    </source>
</evidence>
<comment type="caution">
    <text evidence="2">The sequence shown here is derived from an EMBL/GenBank/DDBJ whole genome shotgun (WGS) entry which is preliminary data.</text>
</comment>
<dbReference type="Pfam" id="PF00378">
    <property type="entry name" value="ECH_1"/>
    <property type="match status" value="1"/>
</dbReference>
<reference evidence="2 3" key="1">
    <citation type="submission" date="2017-04" db="EMBL/GenBank/DDBJ databases">
        <title>The new phylogeny of genus Mycobacterium.</title>
        <authorList>
            <person name="Tortoli E."/>
            <person name="Trovato A."/>
            <person name="Cirillo D.M."/>
        </authorList>
    </citation>
    <scope>NUCLEOTIDE SEQUENCE [LARGE SCALE GENOMIC DNA]</scope>
    <source>
        <strain evidence="2 3">KCTC 19819</strain>
    </source>
</reference>
<keyword evidence="3" id="KW-1185">Reference proteome</keyword>
<proteinExistence type="predicted"/>
<evidence type="ECO:0000313" key="3">
    <source>
        <dbReference type="Proteomes" id="UP000193577"/>
    </source>
</evidence>
<dbReference type="GO" id="GO:0003824">
    <property type="term" value="F:catalytic activity"/>
    <property type="evidence" value="ECO:0007669"/>
    <property type="project" value="UniProtKB-ARBA"/>
</dbReference>
<dbReference type="OrthoDB" id="5183239at2"/>
<dbReference type="PANTHER" id="PTHR11941:SF54">
    <property type="entry name" value="ENOYL-COA HYDRATASE, MITOCHONDRIAL"/>
    <property type="match status" value="1"/>
</dbReference>
<dbReference type="PANTHER" id="PTHR11941">
    <property type="entry name" value="ENOYL-COA HYDRATASE-RELATED"/>
    <property type="match status" value="1"/>
</dbReference>
<dbReference type="InterPro" id="IPR001753">
    <property type="entry name" value="Enoyl-CoA_hydra/iso"/>
</dbReference>
<sequence>MEAPATTTLEVRADGERGTIMLNRPDKLNPLGTVTLRELVAVARWFDEQPQVKVVVIGGHGRAFSAGADLAAFTAVDSDTAALRAAADAGRQMAEAIEAMTAVTVARIHGHCVGGALVLAAACDLRVAAEDARFSIPEVDLGIPLAWGGIPRLVREIGPALAKELVLTCRPFDAAEAKTAGFLNRVVPAGDLDAAVEELTAALVTKSAMTLSATKRHTNAVTAGMVDPGRAWNDADSLLAAMNDTESRRAAAQYLANRDLANRAAGTTR</sequence>